<dbReference type="Pfam" id="PF00643">
    <property type="entry name" value="zf-B_box"/>
    <property type="match status" value="1"/>
</dbReference>
<evidence type="ECO:0000256" key="5">
    <source>
        <dbReference type="PROSITE-ProRule" id="PRU00024"/>
    </source>
</evidence>
<dbReference type="InterPro" id="IPR013083">
    <property type="entry name" value="Znf_RING/FYVE/PHD"/>
</dbReference>
<dbReference type="PROSITE" id="PS50089">
    <property type="entry name" value="ZF_RING_2"/>
    <property type="match status" value="1"/>
</dbReference>
<dbReference type="InterPro" id="IPR001841">
    <property type="entry name" value="Znf_RING"/>
</dbReference>
<evidence type="ECO:0000259" key="9">
    <source>
        <dbReference type="PROSITE" id="PS50119"/>
    </source>
</evidence>
<dbReference type="Gene3D" id="3.30.160.60">
    <property type="entry name" value="Classic Zinc Finger"/>
    <property type="match status" value="1"/>
</dbReference>
<proteinExistence type="predicted"/>
<sequence length="1037" mass="116363">MSLDEAFLGCPLCCRSLHVPKLLPCMHIFCRKCLRNHVDKTKHLVAKDPFRHHGDDCHDSGYSGDAIGAHDEPSKHDDGGNYYEIPMRFDEAVDTSTETPASSQNSSLERSDTIYENEDSYVTAASCMASSRCKAKAVTIPAVANHKPREHKPSISSLDIEIPADDLLRKPSITTPALRKEESTQYLNMGEVDANAMLYVNADQAAHQRATYKHWTIRNSNHYEDLDQQDSIYDVPRSTELEESRKPDDEYLSLDTQAEVKVQEEEEAAAPPPPPLMRVRRKGPVEKKPEKLKHNKSRGSLPPLPKLDIKLVPLDKAVVHEPLDKAVVQKPLDKAVVHEPLDEAVPIYEKAVDVITPTNEDSYVFPCPVCEKVIDVPVGGVEQFKTCGLVKTMQEMFVSQKKGKPLCANCESKNARYKCLDCKKYLCTGCHEAHHWRKASRKHKVMSLSGTLSASKKRETDSHSAHCNLHRRKPSTHLCSTCNHIICYDCLKTDHSRHVCQTIENCATRDRDYLQSAMLGVGAIQADMESKGKELKEYSVRCATEKKKVLAEVAKQRSLVLKKIEQAYTEITKQVEEEFKTEQKRVEAIEQEVRSSQMRLEQGVAFAENLLKFGRDGDLADASHTLFQGLNEVRHMDTKHLQNELHINFQPDQSAIELLKPFIGEIHAEQIVITGNQPEMNNTDESTQPPILSCKFQPKTFKDQKGCKPTGIAALPNGSILIVDDINKKLKQFDQQGHLLWECAPSDEHAFVDPWDVAVTKEGNYAVTDRSLHLVKMFDRNGEFINEFGSMHLQSAWGIACDSRGRIIVTDATQKSVLVFDSVGTLLFTISNRDRQLFKCPEYVTVNSNDDIIVSDFDKHCILVFDPTGRMLFTFGQKGAGALDFNVPCGVCTDSDTNILVADYTNQRITKLTRNGEFLSHLATRKHGLILPQALIMTPDLHLVVLDRSDVKVFRFTVEEESVEQTRLSLEMSVAAPVFTGDDDNVYDVPTPSANAKRPYYTDTLRKGRASLTALGNESEQLYINLSQGQTSSVETT</sequence>
<evidence type="ECO:0000256" key="3">
    <source>
        <dbReference type="ARBA" id="ARBA00022771"/>
    </source>
</evidence>
<reference evidence="12" key="1">
    <citation type="submission" date="2012-12" db="EMBL/GenBank/DDBJ databases">
        <authorList>
            <person name="Hellsten U."/>
            <person name="Grimwood J."/>
            <person name="Chapman J.A."/>
            <person name="Shapiro H."/>
            <person name="Aerts A."/>
            <person name="Otillar R.P."/>
            <person name="Terry A.Y."/>
            <person name="Boore J.L."/>
            <person name="Simakov O."/>
            <person name="Marletaz F."/>
            <person name="Cho S.-J."/>
            <person name="Edsinger-Gonzales E."/>
            <person name="Havlak P."/>
            <person name="Kuo D.-H."/>
            <person name="Larsson T."/>
            <person name="Lv J."/>
            <person name="Arendt D."/>
            <person name="Savage R."/>
            <person name="Osoegawa K."/>
            <person name="de Jong P."/>
            <person name="Lindberg D.R."/>
            <person name="Seaver E.C."/>
            <person name="Weisblat D.A."/>
            <person name="Putnam N.H."/>
            <person name="Grigoriev I.V."/>
            <person name="Rokhsar D.S."/>
        </authorList>
    </citation>
    <scope>NUCLEOTIDE SEQUENCE</scope>
    <source>
        <strain evidence="12">I ESC-2004</strain>
    </source>
</reference>
<keyword evidence="12" id="KW-1185">Reference proteome</keyword>
<feature type="region of interest" description="Disordered" evidence="7">
    <location>
        <begin position="227"/>
        <end position="300"/>
    </location>
</feature>
<dbReference type="AlphaFoldDB" id="R7THT6"/>
<feature type="repeat" description="NHL" evidence="6">
    <location>
        <begin position="745"/>
        <end position="781"/>
    </location>
</feature>
<dbReference type="CDD" id="cd05819">
    <property type="entry name" value="NHL"/>
    <property type="match status" value="1"/>
</dbReference>
<dbReference type="SUPFAM" id="SSF101898">
    <property type="entry name" value="NHL repeat"/>
    <property type="match status" value="1"/>
</dbReference>
<dbReference type="CDD" id="cd19757">
    <property type="entry name" value="Bbox1"/>
    <property type="match status" value="1"/>
</dbReference>
<dbReference type="PROSITE" id="PS50119">
    <property type="entry name" value="ZF_BBOX"/>
    <property type="match status" value="2"/>
</dbReference>
<organism evidence="10">
    <name type="scientific">Capitella teleta</name>
    <name type="common">Polychaete worm</name>
    <dbReference type="NCBI Taxonomy" id="283909"/>
    <lineage>
        <taxon>Eukaryota</taxon>
        <taxon>Metazoa</taxon>
        <taxon>Spiralia</taxon>
        <taxon>Lophotrochozoa</taxon>
        <taxon>Annelida</taxon>
        <taxon>Polychaeta</taxon>
        <taxon>Sedentaria</taxon>
        <taxon>Scolecida</taxon>
        <taxon>Capitellidae</taxon>
        <taxon>Capitella</taxon>
    </lineage>
</organism>
<gene>
    <name evidence="10" type="ORF">CAPTEDRAFT_227568</name>
</gene>
<dbReference type="Proteomes" id="UP000014760">
    <property type="component" value="Unassembled WGS sequence"/>
</dbReference>
<protein>
    <recommendedName>
        <fullName evidence="13">B box-type domain-containing protein</fullName>
    </recommendedName>
</protein>
<dbReference type="SUPFAM" id="SSF57845">
    <property type="entry name" value="B-box zinc-binding domain"/>
    <property type="match status" value="1"/>
</dbReference>
<dbReference type="EnsemblMetazoa" id="CapteT227568">
    <property type="protein sequence ID" value="CapteP227568"/>
    <property type="gene ID" value="CapteG227568"/>
</dbReference>
<dbReference type="EMBL" id="KB309773">
    <property type="protein sequence ID" value="ELT93363.1"/>
    <property type="molecule type" value="Genomic_DNA"/>
</dbReference>
<keyword evidence="1" id="KW-0479">Metal-binding</keyword>
<dbReference type="PANTHER" id="PTHR25462">
    <property type="entry name" value="BONUS, ISOFORM C-RELATED"/>
    <property type="match status" value="1"/>
</dbReference>
<dbReference type="InterPro" id="IPR018957">
    <property type="entry name" value="Znf_C3HC4_RING-type"/>
</dbReference>
<feature type="repeat" description="NHL" evidence="6">
    <location>
        <begin position="872"/>
        <end position="915"/>
    </location>
</feature>
<reference evidence="11" key="3">
    <citation type="submission" date="2015-06" db="UniProtKB">
        <authorList>
            <consortium name="EnsemblMetazoa"/>
        </authorList>
    </citation>
    <scope>IDENTIFICATION</scope>
</reference>
<dbReference type="SUPFAM" id="SSF57850">
    <property type="entry name" value="RING/U-box"/>
    <property type="match status" value="1"/>
</dbReference>
<dbReference type="OrthoDB" id="10039644at2759"/>
<feature type="non-terminal residue" evidence="10">
    <location>
        <position position="1037"/>
    </location>
</feature>
<dbReference type="Pfam" id="PF00097">
    <property type="entry name" value="zf-C3HC4"/>
    <property type="match status" value="1"/>
</dbReference>
<evidence type="ECO:0000256" key="1">
    <source>
        <dbReference type="ARBA" id="ARBA00022723"/>
    </source>
</evidence>
<dbReference type="OMA" id="ERCAHIH"/>
<evidence type="ECO:0000256" key="6">
    <source>
        <dbReference type="PROSITE-ProRule" id="PRU00504"/>
    </source>
</evidence>
<evidence type="ECO:0000256" key="7">
    <source>
        <dbReference type="SAM" id="MobiDB-lite"/>
    </source>
</evidence>
<dbReference type="SMART" id="SM00336">
    <property type="entry name" value="BBOX"/>
    <property type="match status" value="2"/>
</dbReference>
<dbReference type="STRING" id="283909.R7THT6"/>
<dbReference type="PROSITE" id="PS51125">
    <property type="entry name" value="NHL"/>
    <property type="match status" value="4"/>
</dbReference>
<feature type="domain" description="RING-type" evidence="8">
    <location>
        <begin position="10"/>
        <end position="57"/>
    </location>
</feature>
<feature type="repeat" description="NHL" evidence="6">
    <location>
        <begin position="782"/>
        <end position="823"/>
    </location>
</feature>
<evidence type="ECO:0000313" key="12">
    <source>
        <dbReference type="Proteomes" id="UP000014760"/>
    </source>
</evidence>
<keyword evidence="2" id="KW-0677">Repeat</keyword>
<name>R7THT6_CAPTE</name>
<evidence type="ECO:0000313" key="10">
    <source>
        <dbReference type="EMBL" id="ELT93363.1"/>
    </source>
</evidence>
<keyword evidence="4" id="KW-0862">Zinc</keyword>
<feature type="repeat" description="NHL" evidence="6">
    <location>
        <begin position="838"/>
        <end position="868"/>
    </location>
</feature>
<feature type="domain" description="B box-type" evidence="9">
    <location>
        <begin position="402"/>
        <end position="448"/>
    </location>
</feature>
<dbReference type="Gene3D" id="2.120.10.30">
    <property type="entry name" value="TolB, C-terminal domain"/>
    <property type="match status" value="1"/>
</dbReference>
<dbReference type="EMBL" id="AMQN01002645">
    <property type="status" value="NOT_ANNOTATED_CDS"/>
    <property type="molecule type" value="Genomic_DNA"/>
</dbReference>
<dbReference type="PROSITE" id="PS00518">
    <property type="entry name" value="ZF_RING_1"/>
    <property type="match status" value="1"/>
</dbReference>
<dbReference type="HOGENOM" id="CLU_293319_0_0_1"/>
<dbReference type="InterPro" id="IPR011042">
    <property type="entry name" value="6-blade_b-propeller_TolB-like"/>
</dbReference>
<dbReference type="PANTHER" id="PTHR25462:SF296">
    <property type="entry name" value="MEIOTIC P26, ISOFORM F"/>
    <property type="match status" value="1"/>
</dbReference>
<dbReference type="InterPro" id="IPR047153">
    <property type="entry name" value="TRIM45/56/19-like"/>
</dbReference>
<keyword evidence="3 5" id="KW-0863">Zinc-finger</keyword>
<dbReference type="Gene3D" id="3.30.40.10">
    <property type="entry name" value="Zinc/RING finger domain, C3HC4 (zinc finger)"/>
    <property type="match status" value="1"/>
</dbReference>
<dbReference type="InterPro" id="IPR000315">
    <property type="entry name" value="Znf_B-box"/>
</dbReference>
<evidence type="ECO:0000259" key="8">
    <source>
        <dbReference type="PROSITE" id="PS50089"/>
    </source>
</evidence>
<accession>R7THT6</accession>
<dbReference type="GO" id="GO:0008270">
    <property type="term" value="F:zinc ion binding"/>
    <property type="evidence" value="ECO:0007669"/>
    <property type="project" value="UniProtKB-KW"/>
</dbReference>
<feature type="compositionally biased region" description="Basic and acidic residues" evidence="7">
    <location>
        <begin position="237"/>
        <end position="249"/>
    </location>
</feature>
<feature type="domain" description="B box-type" evidence="9">
    <location>
        <begin position="462"/>
        <end position="503"/>
    </location>
</feature>
<reference evidence="10 12" key="2">
    <citation type="journal article" date="2013" name="Nature">
        <title>Insights into bilaterian evolution from three spiralian genomes.</title>
        <authorList>
            <person name="Simakov O."/>
            <person name="Marletaz F."/>
            <person name="Cho S.J."/>
            <person name="Edsinger-Gonzales E."/>
            <person name="Havlak P."/>
            <person name="Hellsten U."/>
            <person name="Kuo D.H."/>
            <person name="Larsson T."/>
            <person name="Lv J."/>
            <person name="Arendt D."/>
            <person name="Savage R."/>
            <person name="Osoegawa K."/>
            <person name="de Jong P."/>
            <person name="Grimwood J."/>
            <person name="Chapman J.A."/>
            <person name="Shapiro H."/>
            <person name="Aerts A."/>
            <person name="Otillar R.P."/>
            <person name="Terry A.Y."/>
            <person name="Boore J.L."/>
            <person name="Grigoriev I.V."/>
            <person name="Lindberg D.R."/>
            <person name="Seaver E.C."/>
            <person name="Weisblat D.A."/>
            <person name="Putnam N.H."/>
            <person name="Rokhsar D.S."/>
        </authorList>
    </citation>
    <scope>NUCLEOTIDE SEQUENCE</scope>
    <source>
        <strain evidence="10 12">I ESC-2004</strain>
    </source>
</reference>
<evidence type="ECO:0008006" key="13">
    <source>
        <dbReference type="Google" id="ProtNLM"/>
    </source>
</evidence>
<dbReference type="Pfam" id="PF01436">
    <property type="entry name" value="NHL"/>
    <property type="match status" value="1"/>
</dbReference>
<evidence type="ECO:0000256" key="4">
    <source>
        <dbReference type="ARBA" id="ARBA00022833"/>
    </source>
</evidence>
<evidence type="ECO:0000256" key="2">
    <source>
        <dbReference type="ARBA" id="ARBA00022737"/>
    </source>
</evidence>
<evidence type="ECO:0000313" key="11">
    <source>
        <dbReference type="EnsemblMetazoa" id="CapteP227568"/>
    </source>
</evidence>
<dbReference type="InterPro" id="IPR001258">
    <property type="entry name" value="NHL_repeat"/>
</dbReference>
<dbReference type="InterPro" id="IPR017907">
    <property type="entry name" value="Znf_RING_CS"/>
</dbReference>